<dbReference type="GO" id="GO:0003677">
    <property type="term" value="F:DNA binding"/>
    <property type="evidence" value="ECO:0007669"/>
    <property type="project" value="UniProtKB-KW"/>
</dbReference>
<keyword evidence="5" id="KW-0233">DNA recombination</keyword>
<name>A0A943A3L6_VEIPA</name>
<evidence type="ECO:0000256" key="4">
    <source>
        <dbReference type="ARBA" id="ARBA00023125"/>
    </source>
</evidence>
<organism evidence="6 7">
    <name type="scientific">Veillonella parvula</name>
    <name type="common">Staphylococcus parvulus</name>
    <dbReference type="NCBI Taxonomy" id="29466"/>
    <lineage>
        <taxon>Bacteria</taxon>
        <taxon>Bacillati</taxon>
        <taxon>Bacillota</taxon>
        <taxon>Negativicutes</taxon>
        <taxon>Veillonellales</taxon>
        <taxon>Veillonellaceae</taxon>
        <taxon>Veillonella</taxon>
    </lineage>
</organism>
<dbReference type="RefSeq" id="WP_423837953.1">
    <property type="nucleotide sequence ID" value="NZ_JAGZMU010000002.1"/>
</dbReference>
<evidence type="ECO:0000256" key="5">
    <source>
        <dbReference type="ARBA" id="ARBA00023172"/>
    </source>
</evidence>
<evidence type="ECO:0000256" key="3">
    <source>
        <dbReference type="ARBA" id="ARBA00022578"/>
    </source>
</evidence>
<dbReference type="GO" id="GO:0006313">
    <property type="term" value="P:DNA transposition"/>
    <property type="evidence" value="ECO:0007669"/>
    <property type="project" value="InterPro"/>
</dbReference>
<reference evidence="6" key="1">
    <citation type="submission" date="2021-02" db="EMBL/GenBank/DDBJ databases">
        <title>Infant gut strain persistence is associated with maternal origin, phylogeny, and functional potential including surface adhesion and iron acquisition.</title>
        <authorList>
            <person name="Lou Y.C."/>
        </authorList>
    </citation>
    <scope>NUCLEOTIDE SEQUENCE</scope>
    <source>
        <strain evidence="6">L3_108_031G1_dasL3_108_031G1_concoct_20</strain>
    </source>
</reference>
<dbReference type="InterPro" id="IPR001207">
    <property type="entry name" value="Transposase_mutator"/>
</dbReference>
<evidence type="ECO:0000256" key="2">
    <source>
        <dbReference type="ARBA" id="ARBA00010961"/>
    </source>
</evidence>
<evidence type="ECO:0000313" key="6">
    <source>
        <dbReference type="EMBL" id="MBS4893202.1"/>
    </source>
</evidence>
<dbReference type="Proteomes" id="UP000778864">
    <property type="component" value="Unassembled WGS sequence"/>
</dbReference>
<comment type="function">
    <text evidence="1">Required for the transposition of the insertion element.</text>
</comment>
<gene>
    <name evidence="6" type="ORF">KHZ90_05430</name>
</gene>
<dbReference type="GO" id="GO:0004803">
    <property type="term" value="F:transposase activity"/>
    <property type="evidence" value="ECO:0007669"/>
    <property type="project" value="InterPro"/>
</dbReference>
<evidence type="ECO:0000313" key="7">
    <source>
        <dbReference type="Proteomes" id="UP000778864"/>
    </source>
</evidence>
<dbReference type="EMBL" id="JAGZMU010000002">
    <property type="protein sequence ID" value="MBS4893202.1"/>
    <property type="molecule type" value="Genomic_DNA"/>
</dbReference>
<dbReference type="AlphaFoldDB" id="A0A943A3L6"/>
<comment type="similarity">
    <text evidence="2">Belongs to the transposase mutator family.</text>
</comment>
<dbReference type="Pfam" id="PF00872">
    <property type="entry name" value="Transposase_mut"/>
    <property type="match status" value="1"/>
</dbReference>
<sequence length="87" mass="10274">MLKAYLCAKYLKLSAFPCVEYQHCSIHQIHNILKYIVEKDRKVYTNDLKRIYRVPNEEIAASIRNEVVEKMIDNLVLCEVSLLNRMS</sequence>
<evidence type="ECO:0000256" key="1">
    <source>
        <dbReference type="ARBA" id="ARBA00002190"/>
    </source>
</evidence>
<accession>A0A943A3L6</accession>
<keyword evidence="3" id="KW-0815">Transposition</keyword>
<keyword evidence="4" id="KW-0238">DNA-binding</keyword>
<protein>
    <submittedName>
        <fullName evidence="6">Transposase</fullName>
    </submittedName>
</protein>
<comment type="caution">
    <text evidence="6">The sequence shown here is derived from an EMBL/GenBank/DDBJ whole genome shotgun (WGS) entry which is preliminary data.</text>
</comment>
<proteinExistence type="inferred from homology"/>